<dbReference type="Proteomes" id="UP000265916">
    <property type="component" value="Unassembled WGS sequence"/>
</dbReference>
<sequence length="312" mass="34461">MLHRFFNLRAAVTLGVAALGLSSCVNYSVVNVPHISYDYKYLTLSSPDPDLYRILRDTLARENIFVVDQTTSQEQLATLVREVGTSMTQHRKQVPLRNINYRPQTTSATSGNLTRQSTDKNPYNITKIEQCTGEHLNLDCIRNFIPELNIVSYSESLKNLTLNNSGSAVQKLFIGNLVTYLNIPHFGTININEISSDTQLYDDKQPLAAIRAGQQATLLMQKTVAEAIVNKVVFVFEDQTLRDFQKGRPSYYSTSTVNPTTTTSQATTTNSTTNTTTSTTNVTNTTNSSNNSSTNSSNNTINSSNSSNSGNK</sequence>
<feature type="compositionally biased region" description="Low complexity" evidence="1">
    <location>
        <begin position="253"/>
        <end position="312"/>
    </location>
</feature>
<reference evidence="3 4" key="1">
    <citation type="submission" date="2017-08" db="EMBL/GenBank/DDBJ databases">
        <title>Reclassification of Bisgaard taxon 37 and 44.</title>
        <authorList>
            <person name="Christensen H."/>
        </authorList>
    </citation>
    <scope>NUCLEOTIDE SEQUENCE [LARGE SCALE GENOMIC DNA]</scope>
    <source>
        <strain evidence="3 4">111</strain>
    </source>
</reference>
<dbReference type="OrthoDB" id="5676423at2"/>
<name>A0A3A1YSU1_9GAMM</name>
<proteinExistence type="predicted"/>
<feature type="chain" id="PRO_5017343139" evidence="2">
    <location>
        <begin position="28"/>
        <end position="312"/>
    </location>
</feature>
<comment type="caution">
    <text evidence="3">The sequence shown here is derived from an EMBL/GenBank/DDBJ whole genome shotgun (WGS) entry which is preliminary data.</text>
</comment>
<dbReference type="AlphaFoldDB" id="A0A3A1YSU1"/>
<gene>
    <name evidence="3" type="ORF">CKF58_01295</name>
</gene>
<organism evidence="3 4">
    <name type="scientific">Psittacicella hinzii</name>
    <dbReference type="NCBI Taxonomy" id="2028575"/>
    <lineage>
        <taxon>Bacteria</taxon>
        <taxon>Pseudomonadati</taxon>
        <taxon>Pseudomonadota</taxon>
        <taxon>Gammaproteobacteria</taxon>
        <taxon>Pasteurellales</taxon>
        <taxon>Psittacicellaceae</taxon>
        <taxon>Psittacicella</taxon>
    </lineage>
</organism>
<dbReference type="RefSeq" id="WP_119530184.1">
    <property type="nucleotide sequence ID" value="NZ_JBHSSP010000032.1"/>
</dbReference>
<evidence type="ECO:0000313" key="3">
    <source>
        <dbReference type="EMBL" id="RIY39990.1"/>
    </source>
</evidence>
<keyword evidence="4" id="KW-1185">Reference proteome</keyword>
<dbReference type="EMBL" id="NRJG01000021">
    <property type="protein sequence ID" value="RIY39990.1"/>
    <property type="molecule type" value="Genomic_DNA"/>
</dbReference>
<accession>A0A3A1YSU1</accession>
<evidence type="ECO:0000313" key="4">
    <source>
        <dbReference type="Proteomes" id="UP000265916"/>
    </source>
</evidence>
<evidence type="ECO:0000256" key="1">
    <source>
        <dbReference type="SAM" id="MobiDB-lite"/>
    </source>
</evidence>
<evidence type="ECO:0000256" key="2">
    <source>
        <dbReference type="SAM" id="SignalP"/>
    </source>
</evidence>
<protein>
    <submittedName>
        <fullName evidence="3">Uncharacterized protein</fullName>
    </submittedName>
</protein>
<keyword evidence="2" id="KW-0732">Signal</keyword>
<feature type="signal peptide" evidence="2">
    <location>
        <begin position="1"/>
        <end position="27"/>
    </location>
</feature>
<dbReference type="PROSITE" id="PS51257">
    <property type="entry name" value="PROKAR_LIPOPROTEIN"/>
    <property type="match status" value="1"/>
</dbReference>
<feature type="region of interest" description="Disordered" evidence="1">
    <location>
        <begin position="247"/>
        <end position="312"/>
    </location>
</feature>